<reference evidence="8 9" key="1">
    <citation type="submission" date="2024-04" db="EMBL/GenBank/DDBJ databases">
        <title>Albibacterium profundi sp. nov., isolated from sediment of the Challenger Deep of Mariana Trench.</title>
        <authorList>
            <person name="Wang Y."/>
        </authorList>
    </citation>
    <scope>NUCLEOTIDE SEQUENCE [LARGE SCALE GENOMIC DNA]</scope>
    <source>
        <strain evidence="8 9">RHL897</strain>
    </source>
</reference>
<evidence type="ECO:0000256" key="1">
    <source>
        <dbReference type="ARBA" id="ARBA00001231"/>
    </source>
</evidence>
<feature type="signal peptide" evidence="6">
    <location>
        <begin position="1"/>
        <end position="19"/>
    </location>
</feature>
<keyword evidence="5 8" id="KW-0326">Glycosidase</keyword>
<sequence>MKIRLVFLVGLFLSFNSLVSGQQRPNFVEFINSQHDWVDSVYNKLNKKKRIAQLFMVRAHTNLGQNYIDSVAKVIKKEGLGGVVLFQGGPVRHANLINEYQAVSEVPLLFALDGEWGLGMRLPDSTVSYPYQMALGAIQDNDLIYRMGREIAKDFKRLGLTVNFAPVVDVNNNPRNPVINYRSFGEDKRNVTRKGGAYMKGMMDEGIIVSLKHFPGHGDTDVDSHHDLPVLSFSRERLDSLEMYPFRELIKEGASGVMVAHMNIPSLDNTPNLPSSLSEKVISEILKGELGFKGLTFTDAMDMRGVVKYFKNGEADVRAIIAGNDILELSQDSKRAIKAVRKAVRQKRIDKDDLERRVKKVLASKYWLGLDNIKPVNLQNLYSDLNRRASLQLSQTLADHAITVLKGKRKLSELSFTRKTAIISIGTNELSPFQRILNDRLDNELPFLLSENATADEVSRVSSALRNYDQVIVALHDSRTRPGSTLRYNSTVKLFISQLASTSAHFVLFANPYTLASLPGIEAANSLMIGYQNDETLQRAAAKVILREIEATGKLPVTVNTFFKYGDGQ</sequence>
<evidence type="ECO:0000256" key="4">
    <source>
        <dbReference type="ARBA" id="ARBA00022801"/>
    </source>
</evidence>
<dbReference type="EC" id="3.2.1.52" evidence="3"/>
<dbReference type="InterPro" id="IPR001764">
    <property type="entry name" value="Glyco_hydro_3_N"/>
</dbReference>
<name>A0ABV5CDL6_9SPHI</name>
<organism evidence="8 9">
    <name type="scientific">Albibacterium profundi</name>
    <dbReference type="NCBI Taxonomy" id="3134906"/>
    <lineage>
        <taxon>Bacteria</taxon>
        <taxon>Pseudomonadati</taxon>
        <taxon>Bacteroidota</taxon>
        <taxon>Sphingobacteriia</taxon>
        <taxon>Sphingobacteriales</taxon>
        <taxon>Sphingobacteriaceae</taxon>
        <taxon>Albibacterium</taxon>
    </lineage>
</organism>
<evidence type="ECO:0000256" key="6">
    <source>
        <dbReference type="SAM" id="SignalP"/>
    </source>
</evidence>
<evidence type="ECO:0000313" key="9">
    <source>
        <dbReference type="Proteomes" id="UP001580928"/>
    </source>
</evidence>
<comment type="caution">
    <text evidence="8">The sequence shown here is derived from an EMBL/GenBank/DDBJ whole genome shotgun (WGS) entry which is preliminary data.</text>
</comment>
<dbReference type="EMBL" id="JBBVGT010000002">
    <property type="protein sequence ID" value="MFB5945574.1"/>
    <property type="molecule type" value="Genomic_DNA"/>
</dbReference>
<evidence type="ECO:0000256" key="5">
    <source>
        <dbReference type="ARBA" id="ARBA00023295"/>
    </source>
</evidence>
<keyword evidence="9" id="KW-1185">Reference proteome</keyword>
<dbReference type="PANTHER" id="PTHR30480:SF13">
    <property type="entry name" value="BETA-HEXOSAMINIDASE"/>
    <property type="match status" value="1"/>
</dbReference>
<feature type="domain" description="Glycoside hydrolase family 3 N-terminal" evidence="7">
    <location>
        <begin position="49"/>
        <end position="362"/>
    </location>
</feature>
<dbReference type="Gene3D" id="3.40.50.1700">
    <property type="entry name" value="Glycoside hydrolase family 3 C-terminal domain"/>
    <property type="match status" value="1"/>
</dbReference>
<dbReference type="InterPro" id="IPR017853">
    <property type="entry name" value="GH"/>
</dbReference>
<dbReference type="Pfam" id="PF00933">
    <property type="entry name" value="Glyco_hydro_3"/>
    <property type="match status" value="1"/>
</dbReference>
<dbReference type="PROSITE" id="PS00775">
    <property type="entry name" value="GLYCOSYL_HYDROL_F3"/>
    <property type="match status" value="1"/>
</dbReference>
<accession>A0ABV5CDL6</accession>
<dbReference type="InterPro" id="IPR036881">
    <property type="entry name" value="Glyco_hydro_3_C_sf"/>
</dbReference>
<dbReference type="PANTHER" id="PTHR30480">
    <property type="entry name" value="BETA-HEXOSAMINIDASE-RELATED"/>
    <property type="match status" value="1"/>
</dbReference>
<dbReference type="InterPro" id="IPR019800">
    <property type="entry name" value="Glyco_hydro_3_AS"/>
</dbReference>
<comment type="catalytic activity">
    <reaction evidence="1">
        <text>Hydrolysis of terminal non-reducing N-acetyl-D-hexosamine residues in N-acetyl-beta-D-hexosaminides.</text>
        <dbReference type="EC" id="3.2.1.52"/>
    </reaction>
</comment>
<keyword evidence="6" id="KW-0732">Signal</keyword>
<comment type="similarity">
    <text evidence="2">Belongs to the glycosyl hydrolase 3 family.</text>
</comment>
<dbReference type="PRINTS" id="PR00133">
    <property type="entry name" value="GLHYDRLASE3"/>
</dbReference>
<evidence type="ECO:0000256" key="2">
    <source>
        <dbReference type="ARBA" id="ARBA00005336"/>
    </source>
</evidence>
<gene>
    <name evidence="8" type="ORF">WKR92_06995</name>
</gene>
<feature type="chain" id="PRO_5045611936" description="beta-N-acetylhexosaminidase" evidence="6">
    <location>
        <begin position="20"/>
        <end position="569"/>
    </location>
</feature>
<dbReference type="Proteomes" id="UP001580928">
    <property type="component" value="Unassembled WGS sequence"/>
</dbReference>
<dbReference type="SUPFAM" id="SSF51445">
    <property type="entry name" value="(Trans)glycosidases"/>
    <property type="match status" value="1"/>
</dbReference>
<evidence type="ECO:0000259" key="7">
    <source>
        <dbReference type="Pfam" id="PF00933"/>
    </source>
</evidence>
<dbReference type="Gene3D" id="3.20.20.300">
    <property type="entry name" value="Glycoside hydrolase, family 3, N-terminal domain"/>
    <property type="match status" value="1"/>
</dbReference>
<dbReference type="RefSeq" id="WP_375557110.1">
    <property type="nucleotide sequence ID" value="NZ_JBBVGT010000002.1"/>
</dbReference>
<proteinExistence type="inferred from homology"/>
<evidence type="ECO:0000256" key="3">
    <source>
        <dbReference type="ARBA" id="ARBA00012663"/>
    </source>
</evidence>
<evidence type="ECO:0000313" key="8">
    <source>
        <dbReference type="EMBL" id="MFB5945574.1"/>
    </source>
</evidence>
<dbReference type="GO" id="GO:0016798">
    <property type="term" value="F:hydrolase activity, acting on glycosyl bonds"/>
    <property type="evidence" value="ECO:0007669"/>
    <property type="project" value="UniProtKB-KW"/>
</dbReference>
<dbReference type="InterPro" id="IPR036962">
    <property type="entry name" value="Glyco_hydro_3_N_sf"/>
</dbReference>
<keyword evidence="4 8" id="KW-0378">Hydrolase</keyword>
<dbReference type="InterPro" id="IPR050226">
    <property type="entry name" value="NagZ_Beta-hexosaminidase"/>
</dbReference>
<protein>
    <recommendedName>
        <fullName evidence="3">beta-N-acetylhexosaminidase</fullName>
        <ecNumber evidence="3">3.2.1.52</ecNumber>
    </recommendedName>
</protein>